<dbReference type="Gene3D" id="6.10.250.2270">
    <property type="match status" value="1"/>
</dbReference>
<gene>
    <name evidence="1" type="ORF">QQ91_0021490</name>
</gene>
<dbReference type="RefSeq" id="WP_166278414.1">
    <property type="nucleotide sequence ID" value="NZ_JTHE03000121.1"/>
</dbReference>
<comment type="caution">
    <text evidence="1">The sequence shown here is derived from an EMBL/GenBank/DDBJ whole genome shotgun (WGS) entry which is preliminary data.</text>
</comment>
<dbReference type="Proteomes" id="UP000031561">
    <property type="component" value="Unassembled WGS sequence"/>
</dbReference>
<organism evidence="1 2">
    <name type="scientific">Lyngbya confervoides BDU141951</name>
    <dbReference type="NCBI Taxonomy" id="1574623"/>
    <lineage>
        <taxon>Bacteria</taxon>
        <taxon>Bacillati</taxon>
        <taxon>Cyanobacteriota</taxon>
        <taxon>Cyanophyceae</taxon>
        <taxon>Oscillatoriophycideae</taxon>
        <taxon>Oscillatoriales</taxon>
        <taxon>Microcoleaceae</taxon>
        <taxon>Lyngbya</taxon>
    </lineage>
</organism>
<dbReference type="AlphaFoldDB" id="A0ABD4TB99"/>
<keyword evidence="2" id="KW-1185">Reference proteome</keyword>
<accession>A0ABD4TB99</accession>
<protein>
    <submittedName>
        <fullName evidence="1">Uncharacterized protein</fullName>
    </submittedName>
</protein>
<sequence>MDTALSSAILHSLWEIIEETQTHALIQLEDQELIRGVLHQMQQRRSLSDHERFTVTQYLYQRRILIRELAAARRGVVLPA</sequence>
<name>A0ABD4TB99_9CYAN</name>
<reference evidence="1 2" key="1">
    <citation type="journal article" date="2015" name="Genome Announc.">
        <title>Draft Genome Sequence of Filamentous Marine Cyanobacterium Lyngbya confervoides Strain BDU141951.</title>
        <authorList>
            <person name="Chandrababunaidu M.M."/>
            <person name="Sen D."/>
            <person name="Tripathy S."/>
        </authorList>
    </citation>
    <scope>NUCLEOTIDE SEQUENCE [LARGE SCALE GENOMIC DNA]</scope>
    <source>
        <strain evidence="1 2">BDU141951</strain>
    </source>
</reference>
<evidence type="ECO:0000313" key="1">
    <source>
        <dbReference type="EMBL" id="MCM1985395.1"/>
    </source>
</evidence>
<proteinExistence type="predicted"/>
<dbReference type="EMBL" id="JTHE03000121">
    <property type="protein sequence ID" value="MCM1985395.1"/>
    <property type="molecule type" value="Genomic_DNA"/>
</dbReference>
<evidence type="ECO:0000313" key="2">
    <source>
        <dbReference type="Proteomes" id="UP000031561"/>
    </source>
</evidence>